<sequence>MRLDVSTCENGFEVSIPKVERVIMVSKVGVLTSGGDAPGMNAAIRGVVRAALREGLEIYGIFDGFQGLHQNNIEKLNRTSVSDIINKGGTFLGSARFPEFRDKKIREQAILNMKMYGIEALVVIGGDGSYMGAKKLTEMGFPCIGLPGTIDNDVVGTDYSIGFQTALNTVIDAIDRLRDTSSSHQRISLVEVMGRHCGDLTLMASIAGGCEYFITPEIGLNKEQLLSKIEEGISNGKKHAIIAITELMTDVNELAKFIEMKTGRETRATILGHIQRGGQPSAFDRILASRMGAYAVELLIKGEGGRCVGIQREELLHHDIIDAIENMRRPFRQDLYDVADKLS</sequence>
<feature type="binding site" evidence="14">
    <location>
        <position position="127"/>
    </location>
    <ligand>
        <name>Mg(2+)</name>
        <dbReference type="ChEBI" id="CHEBI:18420"/>
        <note>catalytic</note>
    </ligand>
</feature>
<dbReference type="SUPFAM" id="SSF53784">
    <property type="entry name" value="Phosphofructokinase"/>
    <property type="match status" value="1"/>
</dbReference>
<dbReference type="GO" id="GO:0048029">
    <property type="term" value="F:monosaccharide binding"/>
    <property type="evidence" value="ECO:0007669"/>
    <property type="project" value="TreeGrafter"/>
</dbReference>
<dbReference type="CDD" id="cd00763">
    <property type="entry name" value="Bacterial_PFK"/>
    <property type="match status" value="1"/>
</dbReference>
<comment type="catalytic activity">
    <reaction evidence="13 14">
        <text>beta-D-fructose 6-phosphate + ATP = beta-D-fructose 1,6-bisphosphate + ADP + H(+)</text>
        <dbReference type="Rhea" id="RHEA:16109"/>
        <dbReference type="ChEBI" id="CHEBI:15378"/>
        <dbReference type="ChEBI" id="CHEBI:30616"/>
        <dbReference type="ChEBI" id="CHEBI:32966"/>
        <dbReference type="ChEBI" id="CHEBI:57634"/>
        <dbReference type="ChEBI" id="CHEBI:456216"/>
        <dbReference type="EC" id="2.7.1.11"/>
    </reaction>
</comment>
<keyword evidence="12 14" id="KW-0324">Glycolysis</keyword>
<dbReference type="EMBL" id="NBYY01000011">
    <property type="protein sequence ID" value="PCS23127.1"/>
    <property type="molecule type" value="Genomic_DNA"/>
</dbReference>
<dbReference type="HAMAP" id="MF_00339">
    <property type="entry name" value="Phosphofructokinase_I_B1"/>
    <property type="match status" value="1"/>
</dbReference>
<dbReference type="PIRSF" id="PIRSF000532">
    <property type="entry name" value="ATP_PFK_prok"/>
    <property type="match status" value="1"/>
</dbReference>
<dbReference type="GO" id="GO:0030388">
    <property type="term" value="P:fructose 1,6-bisphosphate metabolic process"/>
    <property type="evidence" value="ECO:0007669"/>
    <property type="project" value="TreeGrafter"/>
</dbReference>
<keyword evidence="10 14" id="KW-0067">ATP-binding</keyword>
<evidence type="ECO:0000256" key="11">
    <source>
        <dbReference type="ARBA" id="ARBA00022842"/>
    </source>
</evidence>
<organism evidence="16 17">
    <name type="scientific">Candidatus Enterovibrio escicola</name>
    <dbReference type="NCBI Taxonomy" id="1927127"/>
    <lineage>
        <taxon>Bacteria</taxon>
        <taxon>Pseudomonadati</taxon>
        <taxon>Pseudomonadota</taxon>
        <taxon>Gammaproteobacteria</taxon>
        <taxon>Vibrionales</taxon>
        <taxon>Vibrionaceae</taxon>
        <taxon>Enterovibrio</taxon>
    </lineage>
</organism>
<dbReference type="InterPro" id="IPR012003">
    <property type="entry name" value="ATP_PFK_prok-type"/>
</dbReference>
<feature type="binding site" evidence="14">
    <location>
        <begin position="126"/>
        <end position="129"/>
    </location>
    <ligand>
        <name>ATP</name>
        <dbReference type="ChEBI" id="CHEBI:30616"/>
    </ligand>
</feature>
<dbReference type="InterPro" id="IPR035966">
    <property type="entry name" value="PKF_sf"/>
</dbReference>
<feature type="binding site" description="in other chain" evidence="14">
    <location>
        <begin position="149"/>
        <end position="151"/>
    </location>
    <ligand>
        <name>substrate</name>
        <note>ligand shared between dimeric partners</note>
    </ligand>
</feature>
<comment type="similarity">
    <text evidence="14">Belongs to the phosphofructokinase type A (PFKA) family. ATP-dependent PFK group I subfamily. Prokaryotic clade 'B1' sub-subfamily.</text>
</comment>
<dbReference type="NCBIfam" id="NF002872">
    <property type="entry name" value="PRK03202.1"/>
    <property type="match status" value="1"/>
</dbReference>
<evidence type="ECO:0000256" key="6">
    <source>
        <dbReference type="ARBA" id="ARBA00022679"/>
    </source>
</evidence>
<dbReference type="InterPro" id="IPR000023">
    <property type="entry name" value="Phosphofructokinase_dom"/>
</dbReference>
<feature type="binding site" description="in other chain" evidence="14">
    <location>
        <begin position="193"/>
        <end position="195"/>
    </location>
    <ligand>
        <name>substrate</name>
        <note>ligand shared between dimeric partners</note>
    </ligand>
</feature>
<dbReference type="Proteomes" id="UP000219020">
    <property type="component" value="Unassembled WGS sequence"/>
</dbReference>
<dbReference type="GO" id="GO:0003872">
    <property type="term" value="F:6-phosphofructokinase activity"/>
    <property type="evidence" value="ECO:0007669"/>
    <property type="project" value="UniProtKB-UniRule"/>
</dbReference>
<reference evidence="17" key="1">
    <citation type="submission" date="2017-04" db="EMBL/GenBank/DDBJ databases">
        <title>Genome evolution of the luminous symbionts of deep sea anglerfish.</title>
        <authorList>
            <person name="Hendry T.A."/>
        </authorList>
    </citation>
    <scope>NUCLEOTIDE SEQUENCE [LARGE SCALE GENOMIC DNA]</scope>
</reference>
<evidence type="ECO:0000256" key="7">
    <source>
        <dbReference type="ARBA" id="ARBA00022723"/>
    </source>
</evidence>
<evidence type="ECO:0000256" key="1">
    <source>
        <dbReference type="ARBA" id="ARBA00001946"/>
    </source>
</evidence>
<evidence type="ECO:0000256" key="2">
    <source>
        <dbReference type="ARBA" id="ARBA00004496"/>
    </source>
</evidence>
<evidence type="ECO:0000256" key="4">
    <source>
        <dbReference type="ARBA" id="ARBA00022490"/>
    </source>
</evidence>
<evidence type="ECO:0000256" key="13">
    <source>
        <dbReference type="ARBA" id="ARBA00048070"/>
    </source>
</evidence>
<dbReference type="GO" id="GO:0042802">
    <property type="term" value="F:identical protein binding"/>
    <property type="evidence" value="ECO:0007669"/>
    <property type="project" value="TreeGrafter"/>
</dbReference>
<feature type="binding site" description="in other chain" evidence="14">
    <location>
        <begin position="209"/>
        <end position="211"/>
    </location>
    <ligand>
        <name>ADP</name>
        <dbReference type="ChEBI" id="CHEBI:456216"/>
        <note>allosteric activator; ligand shared between dimeric partners</note>
    </ligand>
</feature>
<feature type="binding site" description="in other chain" evidence="14">
    <location>
        <begin position="273"/>
        <end position="276"/>
    </location>
    <ligand>
        <name>substrate</name>
        <note>ligand shared between dimeric partners</note>
    </ligand>
</feature>
<keyword evidence="11 14" id="KW-0460">Magnesium</keyword>
<keyword evidence="9 14" id="KW-0418">Kinase</keyword>
<evidence type="ECO:0000256" key="5">
    <source>
        <dbReference type="ARBA" id="ARBA00022533"/>
    </source>
</evidence>
<comment type="pathway">
    <text evidence="3 14">Carbohydrate degradation; glycolysis; D-glyceraldehyde 3-phosphate and glycerone phosphate from D-glucose: step 3/4.</text>
</comment>
<feature type="binding site" description="in other chain" evidence="14">
    <location>
        <position position="178"/>
    </location>
    <ligand>
        <name>ADP</name>
        <dbReference type="ChEBI" id="CHEBI:456216"/>
        <note>allosteric activator; ligand shared between dimeric partners</note>
    </ligand>
</feature>
<feature type="active site" description="Proton acceptor" evidence="14">
    <location>
        <position position="151"/>
    </location>
</feature>
<comment type="function">
    <text evidence="14">Catalyzes the phosphorylation of D-fructose 6-phosphate to fructose 1,6-bisphosphate by ATP, the first committing step of glycolysis.</text>
</comment>
<dbReference type="Pfam" id="PF00365">
    <property type="entry name" value="PFK"/>
    <property type="match status" value="1"/>
</dbReference>
<gene>
    <name evidence="14" type="primary">pfkA</name>
    <name evidence="16" type="ORF">BTN49_1122</name>
</gene>
<dbReference type="Gene3D" id="3.40.50.460">
    <property type="entry name" value="Phosphofructokinase domain"/>
    <property type="match status" value="1"/>
</dbReference>
<comment type="subunit">
    <text evidence="14">Homotetramer.</text>
</comment>
<feature type="binding site" evidence="14">
    <location>
        <position position="267"/>
    </location>
    <ligand>
        <name>substrate</name>
        <note>ligand shared between dimeric partners</note>
    </ligand>
</feature>
<keyword evidence="4 14" id="KW-0963">Cytoplasm</keyword>
<keyword evidence="7 14" id="KW-0479">Metal-binding</keyword>
<dbReference type="PROSITE" id="PS00433">
    <property type="entry name" value="PHOSPHOFRUCTOKINASE"/>
    <property type="match status" value="1"/>
</dbReference>
<dbReference type="UniPathway" id="UPA00109">
    <property type="reaction ID" value="UER00182"/>
</dbReference>
<feature type="binding site" evidence="14">
    <location>
        <position position="35"/>
    </location>
    <ligand>
        <name>ATP</name>
        <dbReference type="ChEBI" id="CHEBI:30616"/>
    </ligand>
</feature>
<dbReference type="PRINTS" id="PR00476">
    <property type="entry name" value="PHFRCTKINASE"/>
</dbReference>
<feature type="binding site" evidence="14">
    <location>
        <position position="186"/>
    </location>
    <ligand>
        <name>substrate</name>
        <note>ligand shared between dimeric partners</note>
    </ligand>
</feature>
<comment type="caution">
    <text evidence="14">Lacks conserved residue(s) required for the propagation of feature annotation.</text>
</comment>
<dbReference type="PANTHER" id="PTHR13697">
    <property type="entry name" value="PHOSPHOFRUCTOKINASE"/>
    <property type="match status" value="1"/>
</dbReference>
<evidence type="ECO:0000256" key="8">
    <source>
        <dbReference type="ARBA" id="ARBA00022741"/>
    </source>
</evidence>
<comment type="cofactor">
    <cofactor evidence="1 14">
        <name>Mg(2+)</name>
        <dbReference type="ChEBI" id="CHEBI:18420"/>
    </cofactor>
</comment>
<dbReference type="InterPro" id="IPR015912">
    <property type="entry name" value="Phosphofructokinase_CS"/>
</dbReference>
<dbReference type="GO" id="GO:0006002">
    <property type="term" value="P:fructose 6-phosphate metabolic process"/>
    <property type="evidence" value="ECO:0007669"/>
    <property type="project" value="UniProtKB-UniRule"/>
</dbReference>
<keyword evidence="6 14" id="KW-0808">Transferase</keyword>
<evidence type="ECO:0000256" key="3">
    <source>
        <dbReference type="ARBA" id="ARBA00004679"/>
    </source>
</evidence>
<comment type="subcellular location">
    <subcellularLocation>
        <location evidence="2 14">Cytoplasm</location>
    </subcellularLocation>
</comment>
<dbReference type="Gene3D" id="3.40.50.450">
    <property type="match status" value="1"/>
</dbReference>
<feature type="binding site" description="in other chain" evidence="14">
    <location>
        <begin position="237"/>
        <end position="239"/>
    </location>
    <ligand>
        <name>ADP</name>
        <dbReference type="ChEBI" id="CHEBI:456216"/>
        <note>allosteric activator; ligand shared between dimeric partners</note>
    </ligand>
</feature>
<evidence type="ECO:0000259" key="15">
    <source>
        <dbReference type="Pfam" id="PF00365"/>
    </source>
</evidence>
<dbReference type="GO" id="GO:0005945">
    <property type="term" value="C:6-phosphofructokinase complex"/>
    <property type="evidence" value="ECO:0007669"/>
    <property type="project" value="TreeGrafter"/>
</dbReference>
<dbReference type="AlphaFoldDB" id="A0A2A5T4M6"/>
<evidence type="ECO:0000256" key="12">
    <source>
        <dbReference type="ARBA" id="ARBA00023152"/>
    </source>
</evidence>
<name>A0A2A5T4M6_9GAMM</name>
<evidence type="ECO:0000313" key="17">
    <source>
        <dbReference type="Proteomes" id="UP000219020"/>
    </source>
</evidence>
<feature type="domain" description="Phosphofructokinase" evidence="15">
    <location>
        <begin position="27"/>
        <end position="299"/>
    </location>
</feature>
<dbReference type="GO" id="GO:0005524">
    <property type="term" value="F:ATP binding"/>
    <property type="evidence" value="ECO:0007669"/>
    <property type="project" value="UniProtKB-UniRule"/>
</dbReference>
<keyword evidence="5 14" id="KW-0021">Allosteric enzyme</keyword>
<dbReference type="InterPro" id="IPR022953">
    <property type="entry name" value="ATP_PFK"/>
</dbReference>
<dbReference type="PANTHER" id="PTHR13697:SF4">
    <property type="entry name" value="ATP-DEPENDENT 6-PHOSPHOFRUCTOKINASE"/>
    <property type="match status" value="1"/>
</dbReference>
<dbReference type="GO" id="GO:0061621">
    <property type="term" value="P:canonical glycolysis"/>
    <property type="evidence" value="ECO:0007669"/>
    <property type="project" value="TreeGrafter"/>
</dbReference>
<feature type="binding site" evidence="14">
    <location>
        <begin position="45"/>
        <end position="49"/>
    </location>
    <ligand>
        <name>ADP</name>
        <dbReference type="ChEBI" id="CHEBI:456216"/>
        <note>allosteric activator; ligand shared between dimeric partners</note>
    </ligand>
</feature>
<dbReference type="GO" id="GO:0046872">
    <property type="term" value="F:metal ion binding"/>
    <property type="evidence" value="ECO:0007669"/>
    <property type="project" value="UniProtKB-KW"/>
</dbReference>
<dbReference type="FunFam" id="3.40.50.460:FF:000002">
    <property type="entry name" value="ATP-dependent 6-phosphofructokinase"/>
    <property type="match status" value="1"/>
</dbReference>
<keyword evidence="8 14" id="KW-0547">Nucleotide-binding</keyword>
<dbReference type="GO" id="GO:0070095">
    <property type="term" value="F:fructose-6-phosphate binding"/>
    <property type="evidence" value="ECO:0007669"/>
    <property type="project" value="TreeGrafter"/>
</dbReference>
<evidence type="ECO:0000313" key="16">
    <source>
        <dbReference type="EMBL" id="PCS23127.1"/>
    </source>
</evidence>
<dbReference type="InterPro" id="IPR012828">
    <property type="entry name" value="PFKA_ATP_prok"/>
</dbReference>
<protein>
    <recommendedName>
        <fullName evidence="14">ATP-dependent 6-phosphofructokinase</fullName>
        <shortName evidence="14">ATP-PFK</shortName>
        <shortName evidence="14">Phosphofructokinase</shortName>
        <ecNumber evidence="14">2.7.1.11</ecNumber>
    </recommendedName>
    <alternativeName>
        <fullName evidence="14">Phosphohexokinase</fullName>
    </alternativeName>
</protein>
<comment type="activity regulation">
    <text evidence="14">Allosterically activated by ADP and other diphosphonucleosides, and allosterically inhibited by phosphoenolpyruvate.</text>
</comment>
<feature type="binding site" evidence="14">
    <location>
        <begin position="96"/>
        <end position="97"/>
    </location>
    <ligand>
        <name>ATP</name>
        <dbReference type="ChEBI" id="CHEBI:30616"/>
    </ligand>
</feature>
<dbReference type="GO" id="GO:0016208">
    <property type="term" value="F:AMP binding"/>
    <property type="evidence" value="ECO:0007669"/>
    <property type="project" value="TreeGrafter"/>
</dbReference>
<accession>A0A2A5T4M6</accession>
<keyword evidence="17" id="KW-1185">Reference proteome</keyword>
<evidence type="ECO:0000256" key="9">
    <source>
        <dbReference type="ARBA" id="ARBA00022777"/>
    </source>
</evidence>
<proteinExistence type="inferred from homology"/>
<evidence type="ECO:0000256" key="10">
    <source>
        <dbReference type="ARBA" id="ARBA00022840"/>
    </source>
</evidence>
<feature type="binding site" description="in other chain" evidence="14">
    <location>
        <position position="246"/>
    </location>
    <ligand>
        <name>substrate</name>
        <note>ligand shared between dimeric partners</note>
    </ligand>
</feature>
<evidence type="ECO:0000256" key="14">
    <source>
        <dbReference type="HAMAP-Rule" id="MF_00339"/>
    </source>
</evidence>
<dbReference type="NCBIfam" id="TIGR02482">
    <property type="entry name" value="PFKA_ATP"/>
    <property type="match status" value="1"/>
</dbReference>
<dbReference type="FunFam" id="3.40.50.450:FF:000001">
    <property type="entry name" value="ATP-dependent 6-phosphofructokinase"/>
    <property type="match status" value="1"/>
</dbReference>
<comment type="caution">
    <text evidence="16">The sequence shown here is derived from an EMBL/GenBank/DDBJ whole genome shotgun (WGS) entry which is preliminary data.</text>
</comment>
<dbReference type="EC" id="2.7.1.11" evidence="14"/>